<reference evidence="2" key="1">
    <citation type="journal article" date="2017" name="Nat. Ecol. Evol.">
        <title>Genome expansion and lineage-specific genetic innovations in the forest pathogenic fungi Armillaria.</title>
        <authorList>
            <person name="Sipos G."/>
            <person name="Prasanna A.N."/>
            <person name="Walter M.C."/>
            <person name="O'Connor E."/>
            <person name="Balint B."/>
            <person name="Krizsan K."/>
            <person name="Kiss B."/>
            <person name="Hess J."/>
            <person name="Varga T."/>
            <person name="Slot J."/>
            <person name="Riley R."/>
            <person name="Boka B."/>
            <person name="Rigling D."/>
            <person name="Barry K."/>
            <person name="Lee J."/>
            <person name="Mihaltcheva S."/>
            <person name="LaButti K."/>
            <person name="Lipzen A."/>
            <person name="Waldron R."/>
            <person name="Moloney N.M."/>
            <person name="Sperisen C."/>
            <person name="Kredics L."/>
            <person name="Vagvoelgyi C."/>
            <person name="Patrignani A."/>
            <person name="Fitzpatrick D."/>
            <person name="Nagy I."/>
            <person name="Doyle S."/>
            <person name="Anderson J.B."/>
            <person name="Grigoriev I.V."/>
            <person name="Gueldener U."/>
            <person name="Muensterkoetter M."/>
            <person name="Nagy L.G."/>
        </authorList>
    </citation>
    <scope>NUCLEOTIDE SEQUENCE [LARGE SCALE GENOMIC DNA]</scope>
    <source>
        <strain evidence="2">Ar21-2</strain>
    </source>
</reference>
<dbReference type="EMBL" id="KZ293681">
    <property type="protein sequence ID" value="PBK86958.1"/>
    <property type="molecule type" value="Genomic_DNA"/>
</dbReference>
<dbReference type="InParanoid" id="A0A2H3D801"/>
<evidence type="ECO:0000313" key="1">
    <source>
        <dbReference type="EMBL" id="PBK86958.1"/>
    </source>
</evidence>
<evidence type="ECO:0000313" key="2">
    <source>
        <dbReference type="Proteomes" id="UP000217790"/>
    </source>
</evidence>
<name>A0A2H3D801_ARMGA</name>
<gene>
    <name evidence="1" type="ORF">ARMGADRAFT_472919</name>
</gene>
<sequence>MAKIQNLSQELIDSFIDEFKDNQQTLKTCALVCRAFLPRVRTHRFQSISLMHDEQSSSLITLCRASPHIPAYITSLCMKWVSVASDATLQLLGLLSNLQHLRLFHCFTLDEVQPYIPTQNLYSLTLDTVSFRDSTELKGYIALFPSLQRLSLVEIMFLGKDHGFSTDKENLRLDALSINFGTKIIDFAVCPIKDLRRLAARFSASHVPPLRTLLQDNHDTLQDLYLQFFSTWLDPNLSIDLSLTRLQNITFEVWQGSATASGRSALKWSMRTLATTPSTQIRFLLVIYSPPENDQSVWRDLLTCHSVSIDIAPYRDEHLGDCLALKALLESEVKTKAIEVNLCPEAKPFEFSE</sequence>
<protein>
    <recommendedName>
        <fullName evidence="3">F-box domain-containing protein</fullName>
    </recommendedName>
</protein>
<dbReference type="AlphaFoldDB" id="A0A2H3D801"/>
<dbReference type="Proteomes" id="UP000217790">
    <property type="component" value="Unassembled WGS sequence"/>
</dbReference>
<proteinExistence type="predicted"/>
<organism evidence="1 2">
    <name type="scientific">Armillaria gallica</name>
    <name type="common">Bulbous honey fungus</name>
    <name type="synonym">Armillaria bulbosa</name>
    <dbReference type="NCBI Taxonomy" id="47427"/>
    <lineage>
        <taxon>Eukaryota</taxon>
        <taxon>Fungi</taxon>
        <taxon>Dikarya</taxon>
        <taxon>Basidiomycota</taxon>
        <taxon>Agaricomycotina</taxon>
        <taxon>Agaricomycetes</taxon>
        <taxon>Agaricomycetidae</taxon>
        <taxon>Agaricales</taxon>
        <taxon>Marasmiineae</taxon>
        <taxon>Physalacriaceae</taxon>
        <taxon>Armillaria</taxon>
    </lineage>
</organism>
<accession>A0A2H3D801</accession>
<dbReference type="SUPFAM" id="SSF52047">
    <property type="entry name" value="RNI-like"/>
    <property type="match status" value="1"/>
</dbReference>
<dbReference type="OrthoDB" id="2887551at2759"/>
<keyword evidence="2" id="KW-1185">Reference proteome</keyword>
<evidence type="ECO:0008006" key="3">
    <source>
        <dbReference type="Google" id="ProtNLM"/>
    </source>
</evidence>